<sequence>MRLPHRVTALQPCHRVTCSNQLMYAHNTHMHLIHKYLQSWSYSGLQAFKQMYVHTYIRSGYASYLFVHDMWPPIFQRSRGGTKGAVISPCSFPVQYLTWLKETPIP</sequence>
<dbReference type="Proteomes" id="UP000054567">
    <property type="component" value="Unassembled WGS sequence"/>
</dbReference>
<proteinExistence type="predicted"/>
<accession>A0A0J6IB41</accession>
<dbReference type="EMBL" id="DS268111">
    <property type="protein sequence ID" value="KMM68862.1"/>
    <property type="molecule type" value="Genomic_DNA"/>
</dbReference>
<dbReference type="AlphaFoldDB" id="A0A0J6IB41"/>
<evidence type="ECO:0000313" key="2">
    <source>
        <dbReference type="Proteomes" id="UP000054567"/>
    </source>
</evidence>
<reference evidence="2" key="2">
    <citation type="journal article" date="2009" name="Genome Res.">
        <title>Comparative genomic analyses of the human fungal pathogens Coccidioides and their relatives.</title>
        <authorList>
            <person name="Sharpton T.J."/>
            <person name="Stajich J.E."/>
            <person name="Rounsley S.D."/>
            <person name="Gardner M.J."/>
            <person name="Wortman J.R."/>
            <person name="Jordar V.S."/>
            <person name="Maiti R."/>
            <person name="Kodira C.D."/>
            <person name="Neafsey D.E."/>
            <person name="Zeng Q."/>
            <person name="Hung C.-Y."/>
            <person name="McMahan C."/>
            <person name="Muszewska A."/>
            <person name="Grynberg M."/>
            <person name="Mandel M.A."/>
            <person name="Kellner E.M."/>
            <person name="Barker B.M."/>
            <person name="Galgiani J.N."/>
            <person name="Orbach M.J."/>
            <person name="Kirkland T.N."/>
            <person name="Cole G.T."/>
            <person name="Henn M.R."/>
            <person name="Birren B.W."/>
            <person name="Taylor J.W."/>
        </authorList>
    </citation>
    <scope>NUCLEOTIDE SEQUENCE [LARGE SCALE GENOMIC DNA]</scope>
    <source>
        <strain evidence="2">RMSCC 3488</strain>
    </source>
</reference>
<protein>
    <submittedName>
        <fullName evidence="1">Uncharacterized protein</fullName>
    </submittedName>
</protein>
<dbReference type="VEuPathDB" id="FungiDB:CPAG_05186"/>
<evidence type="ECO:0000313" key="1">
    <source>
        <dbReference type="EMBL" id="KMM68862.1"/>
    </source>
</evidence>
<gene>
    <name evidence="1" type="ORF">CPAG_05186</name>
</gene>
<reference evidence="2" key="3">
    <citation type="journal article" date="2010" name="Genome Res.">
        <title>Population genomic sequencing of Coccidioides fungi reveals recent hybridization and transposon control.</title>
        <authorList>
            <person name="Neafsey D.E."/>
            <person name="Barker B.M."/>
            <person name="Sharpton T.J."/>
            <person name="Stajich J.E."/>
            <person name="Park D.J."/>
            <person name="Whiston E."/>
            <person name="Hung C.-Y."/>
            <person name="McMahan C."/>
            <person name="White J."/>
            <person name="Sykes S."/>
            <person name="Heiman D."/>
            <person name="Young S."/>
            <person name="Zeng Q."/>
            <person name="Abouelleil A."/>
            <person name="Aftuck L."/>
            <person name="Bessette D."/>
            <person name="Brown A."/>
            <person name="FitzGerald M."/>
            <person name="Lui A."/>
            <person name="Macdonald J.P."/>
            <person name="Priest M."/>
            <person name="Orbach M.J."/>
            <person name="Galgiani J.N."/>
            <person name="Kirkland T.N."/>
            <person name="Cole G.T."/>
            <person name="Birren B.W."/>
            <person name="Henn M.R."/>
            <person name="Taylor J.W."/>
            <person name="Rounsley S.D."/>
        </authorList>
    </citation>
    <scope>NUCLEOTIDE SEQUENCE [LARGE SCALE GENOMIC DNA]</scope>
    <source>
        <strain evidence="2">RMSCC 3488</strain>
    </source>
</reference>
<organism evidence="1 2">
    <name type="scientific">Coccidioides posadasii RMSCC 3488</name>
    <dbReference type="NCBI Taxonomy" id="454284"/>
    <lineage>
        <taxon>Eukaryota</taxon>
        <taxon>Fungi</taxon>
        <taxon>Dikarya</taxon>
        <taxon>Ascomycota</taxon>
        <taxon>Pezizomycotina</taxon>
        <taxon>Eurotiomycetes</taxon>
        <taxon>Eurotiomycetidae</taxon>
        <taxon>Onygenales</taxon>
        <taxon>Onygenaceae</taxon>
        <taxon>Coccidioides</taxon>
    </lineage>
</organism>
<name>A0A0J6IB41_COCPO</name>
<reference evidence="1 2" key="1">
    <citation type="submission" date="2007-06" db="EMBL/GenBank/DDBJ databases">
        <title>The Genome Sequence of Coccidioides posadasii RMSCC_3488.</title>
        <authorList>
            <consortium name="Coccidioides Genome Resources Consortium"/>
            <consortium name="The Broad Institute Genome Sequencing Platform"/>
            <person name="Henn M.R."/>
            <person name="Sykes S."/>
            <person name="Young S."/>
            <person name="Jaffe D."/>
            <person name="Berlin A."/>
            <person name="Alvarez P."/>
            <person name="Butler J."/>
            <person name="Gnerre S."/>
            <person name="Grabherr M."/>
            <person name="Mauceli E."/>
            <person name="Brockman W."/>
            <person name="Kodira C."/>
            <person name="Alvarado L."/>
            <person name="Zeng Q."/>
            <person name="Crawford M."/>
            <person name="Antoine C."/>
            <person name="Devon K."/>
            <person name="Galgiani J."/>
            <person name="Orsborn K."/>
            <person name="Lewis M.L."/>
            <person name="Nusbaum C."/>
            <person name="Galagan J."/>
            <person name="Birren B."/>
        </authorList>
    </citation>
    <scope>NUCLEOTIDE SEQUENCE [LARGE SCALE GENOMIC DNA]</scope>
    <source>
        <strain evidence="1 2">RMSCC 3488</strain>
    </source>
</reference>